<dbReference type="InterPro" id="IPR052723">
    <property type="entry name" value="Acyl-CoA_thioesterase_PaaI"/>
</dbReference>
<proteinExistence type="inferred from homology"/>
<organism evidence="4 5">
    <name type="scientific">Vibrio nereis</name>
    <dbReference type="NCBI Taxonomy" id="693"/>
    <lineage>
        <taxon>Bacteria</taxon>
        <taxon>Pseudomonadati</taxon>
        <taxon>Pseudomonadota</taxon>
        <taxon>Gammaproteobacteria</taxon>
        <taxon>Vibrionales</taxon>
        <taxon>Vibrionaceae</taxon>
        <taxon>Vibrio</taxon>
    </lineage>
</organism>
<dbReference type="InterPro" id="IPR006683">
    <property type="entry name" value="Thioestr_dom"/>
</dbReference>
<accession>A0A0M0HP10</accession>
<protein>
    <submittedName>
        <fullName evidence="4">Acyl-CoA thioesterase</fullName>
    </submittedName>
</protein>
<dbReference type="SUPFAM" id="SSF54637">
    <property type="entry name" value="Thioesterase/thiol ester dehydrase-isomerase"/>
    <property type="match status" value="1"/>
</dbReference>
<feature type="domain" description="Thioesterase" evidence="3">
    <location>
        <begin position="38"/>
        <end position="112"/>
    </location>
</feature>
<evidence type="ECO:0000256" key="1">
    <source>
        <dbReference type="ARBA" id="ARBA00008324"/>
    </source>
</evidence>
<dbReference type="Proteomes" id="UP000037515">
    <property type="component" value="Unassembled WGS sequence"/>
</dbReference>
<dbReference type="Pfam" id="PF03061">
    <property type="entry name" value="4HBT"/>
    <property type="match status" value="1"/>
</dbReference>
<dbReference type="NCBIfam" id="TIGR02286">
    <property type="entry name" value="PaaD"/>
    <property type="match status" value="1"/>
</dbReference>
<gene>
    <name evidence="4" type="ORF">AKJ17_09000</name>
</gene>
<dbReference type="PANTHER" id="PTHR42856:SF1">
    <property type="entry name" value="ACYL-COENZYME A THIOESTERASE PAAI"/>
    <property type="match status" value="1"/>
</dbReference>
<comment type="caution">
    <text evidence="4">The sequence shown here is derived from an EMBL/GenBank/DDBJ whole genome shotgun (WGS) entry which is preliminary data.</text>
</comment>
<keyword evidence="5" id="KW-1185">Reference proteome</keyword>
<dbReference type="InterPro" id="IPR011973">
    <property type="entry name" value="PaaD"/>
</dbReference>
<dbReference type="CDD" id="cd03443">
    <property type="entry name" value="PaaI_thioesterase"/>
    <property type="match status" value="1"/>
</dbReference>
<dbReference type="InterPro" id="IPR029069">
    <property type="entry name" value="HotDog_dom_sf"/>
</dbReference>
<dbReference type="InterPro" id="IPR003736">
    <property type="entry name" value="PAAI_dom"/>
</dbReference>
<comment type="similarity">
    <text evidence="1">Belongs to the thioesterase PaaI family.</text>
</comment>
<reference evidence="5" key="1">
    <citation type="submission" date="2015-08" db="EMBL/GenBank/DDBJ databases">
        <title>Vibrio galatheae sp. nov., a novel member of the Vibrionaceae family isolated from the Solomon Islands.</title>
        <authorList>
            <person name="Giubergia S."/>
            <person name="Machado H."/>
            <person name="Mateiu R.V."/>
            <person name="Gram L."/>
        </authorList>
    </citation>
    <scope>NUCLEOTIDE SEQUENCE [LARGE SCALE GENOMIC DNA]</scope>
    <source>
        <strain evidence="5">DSM 19584</strain>
    </source>
</reference>
<dbReference type="AlphaFoldDB" id="A0A0M0HP10"/>
<sequence>MLENDLCTKSMGMEVLGVGKGIAKVSMPITQSMLNGHSTCHGGMLFTLADTAFAFACNSENLAAVASGCSIEYIRPAFEHDVLTAIASVKCQGKLTGTYDVEIVNQNQKLVALFRGKSHRIGSKLVKEDS</sequence>
<dbReference type="GO" id="GO:0016289">
    <property type="term" value="F:acyl-CoA hydrolase activity"/>
    <property type="evidence" value="ECO:0007669"/>
    <property type="project" value="UniProtKB-ARBA"/>
</dbReference>
<name>A0A0M0HP10_VIBNE</name>
<evidence type="ECO:0000313" key="5">
    <source>
        <dbReference type="Proteomes" id="UP000037515"/>
    </source>
</evidence>
<evidence type="ECO:0000259" key="3">
    <source>
        <dbReference type="Pfam" id="PF03061"/>
    </source>
</evidence>
<dbReference type="EMBL" id="LHPJ01000007">
    <property type="protein sequence ID" value="KOO03799.1"/>
    <property type="molecule type" value="Genomic_DNA"/>
</dbReference>
<dbReference type="NCBIfam" id="TIGR00369">
    <property type="entry name" value="unchar_dom_1"/>
    <property type="match status" value="1"/>
</dbReference>
<keyword evidence="2" id="KW-0378">Hydrolase</keyword>
<evidence type="ECO:0000313" key="4">
    <source>
        <dbReference type="EMBL" id="KOO03799.1"/>
    </source>
</evidence>
<evidence type="ECO:0000256" key="2">
    <source>
        <dbReference type="ARBA" id="ARBA00022801"/>
    </source>
</evidence>
<dbReference type="PATRIC" id="fig|693.5.peg.1840"/>
<dbReference type="FunFam" id="3.10.129.10:FF:000022">
    <property type="entry name" value="Phenylacetic acid degradation protein"/>
    <property type="match status" value="1"/>
</dbReference>
<dbReference type="Gene3D" id="3.10.129.10">
    <property type="entry name" value="Hotdog Thioesterase"/>
    <property type="match status" value="1"/>
</dbReference>
<dbReference type="STRING" id="693.AKJ17_09000"/>
<dbReference type="PANTHER" id="PTHR42856">
    <property type="entry name" value="ACYL-COENZYME A THIOESTERASE PAAI"/>
    <property type="match status" value="1"/>
</dbReference>